<gene>
    <name evidence="2" type="ORF">PGLA1383_LOCUS32881</name>
</gene>
<dbReference type="EMBL" id="CAJNNV010025576">
    <property type="protein sequence ID" value="CAE8615165.1"/>
    <property type="molecule type" value="Genomic_DNA"/>
</dbReference>
<evidence type="ECO:0000313" key="2">
    <source>
        <dbReference type="EMBL" id="CAE8615165.1"/>
    </source>
</evidence>
<reference evidence="2" key="1">
    <citation type="submission" date="2021-02" db="EMBL/GenBank/DDBJ databases">
        <authorList>
            <person name="Dougan E. K."/>
            <person name="Rhodes N."/>
            <person name="Thang M."/>
            <person name="Chan C."/>
        </authorList>
    </citation>
    <scope>NUCLEOTIDE SEQUENCE</scope>
</reference>
<sequence length="219" mass="25157">MLIVQLSAYWQDFVDLVDWLTNWAEDESIVKDKHAEMIRLAMDEIRIDHFVHAARWMSHILFIFVAGTLLAMLFWQETLRAINILTLLTALHAVWLPISLGHVNISIQRMEAVIVASHAMFAFNLLHMPADSQLFFLLAPTRTILKTILGVLMLDSKKSTALNFISMLVHLAKYQSSRHVFCHRPENESVLWGIVEVTVLACTTCLCVTWICLSLFYIF</sequence>
<feature type="transmembrane region" description="Helical" evidence="1">
    <location>
        <begin position="190"/>
        <end position="218"/>
    </location>
</feature>
<comment type="caution">
    <text evidence="2">The sequence shown here is derived from an EMBL/GenBank/DDBJ whole genome shotgun (WGS) entry which is preliminary data.</text>
</comment>
<accession>A0A813FQV9</accession>
<organism evidence="2 3">
    <name type="scientific">Polarella glacialis</name>
    <name type="common">Dinoflagellate</name>
    <dbReference type="NCBI Taxonomy" id="89957"/>
    <lineage>
        <taxon>Eukaryota</taxon>
        <taxon>Sar</taxon>
        <taxon>Alveolata</taxon>
        <taxon>Dinophyceae</taxon>
        <taxon>Suessiales</taxon>
        <taxon>Suessiaceae</taxon>
        <taxon>Polarella</taxon>
    </lineage>
</organism>
<feature type="transmembrane region" description="Helical" evidence="1">
    <location>
        <begin position="81"/>
        <end position="100"/>
    </location>
</feature>
<protein>
    <submittedName>
        <fullName evidence="2">Uncharacterized protein</fullName>
    </submittedName>
</protein>
<proteinExistence type="predicted"/>
<keyword evidence="1" id="KW-1133">Transmembrane helix</keyword>
<keyword evidence="3" id="KW-1185">Reference proteome</keyword>
<keyword evidence="1" id="KW-0472">Membrane</keyword>
<name>A0A813FQV9_POLGL</name>
<keyword evidence="1" id="KW-0812">Transmembrane</keyword>
<dbReference type="AlphaFoldDB" id="A0A813FQV9"/>
<evidence type="ECO:0000256" key="1">
    <source>
        <dbReference type="SAM" id="Phobius"/>
    </source>
</evidence>
<feature type="transmembrane region" description="Helical" evidence="1">
    <location>
        <begin position="56"/>
        <end position="75"/>
    </location>
</feature>
<feature type="transmembrane region" description="Helical" evidence="1">
    <location>
        <begin position="112"/>
        <end position="128"/>
    </location>
</feature>
<dbReference type="Proteomes" id="UP000654075">
    <property type="component" value="Unassembled WGS sequence"/>
</dbReference>
<evidence type="ECO:0000313" key="3">
    <source>
        <dbReference type="Proteomes" id="UP000654075"/>
    </source>
</evidence>